<feature type="region of interest" description="Disordered" evidence="1">
    <location>
        <begin position="24"/>
        <end position="98"/>
    </location>
</feature>
<feature type="compositionally biased region" description="Polar residues" evidence="1">
    <location>
        <begin position="72"/>
        <end position="83"/>
    </location>
</feature>
<accession>A0A5A7RIS8</accession>
<proteinExistence type="predicted"/>
<keyword evidence="2" id="KW-0406">Ion transport</keyword>
<dbReference type="AlphaFoldDB" id="A0A5A7RIS8"/>
<protein>
    <submittedName>
        <fullName evidence="2">Potassium channel subfamily K member 2</fullName>
    </submittedName>
</protein>
<keyword evidence="3" id="KW-1185">Reference proteome</keyword>
<dbReference type="Proteomes" id="UP000325081">
    <property type="component" value="Unassembled WGS sequence"/>
</dbReference>
<feature type="compositionally biased region" description="Basic and acidic residues" evidence="1">
    <location>
        <begin position="34"/>
        <end position="43"/>
    </location>
</feature>
<organism evidence="2 3">
    <name type="scientific">Striga asiatica</name>
    <name type="common">Asiatic witchweed</name>
    <name type="synonym">Buchnera asiatica</name>
    <dbReference type="NCBI Taxonomy" id="4170"/>
    <lineage>
        <taxon>Eukaryota</taxon>
        <taxon>Viridiplantae</taxon>
        <taxon>Streptophyta</taxon>
        <taxon>Embryophyta</taxon>
        <taxon>Tracheophyta</taxon>
        <taxon>Spermatophyta</taxon>
        <taxon>Magnoliopsida</taxon>
        <taxon>eudicotyledons</taxon>
        <taxon>Gunneridae</taxon>
        <taxon>Pentapetalae</taxon>
        <taxon>asterids</taxon>
        <taxon>lamiids</taxon>
        <taxon>Lamiales</taxon>
        <taxon>Orobanchaceae</taxon>
        <taxon>Buchnereae</taxon>
        <taxon>Striga</taxon>
    </lineage>
</organism>
<evidence type="ECO:0000313" key="2">
    <source>
        <dbReference type="EMBL" id="GER57064.1"/>
    </source>
</evidence>
<sequence>MKIFSSSRFSLSSATSVRFRRATAIPKALSAERSGNEGGDRRPLTRPATSVPWTKPPRYARQPPIYDGGSEGTSTSDHLQATNPPDLPLSRLPTTEKRCPALESSAFRLVQ</sequence>
<keyword evidence="2" id="KW-0813">Transport</keyword>
<dbReference type="EMBL" id="BKCP01012959">
    <property type="protein sequence ID" value="GER57064.1"/>
    <property type="molecule type" value="Genomic_DNA"/>
</dbReference>
<gene>
    <name evidence="2" type="ORF">STAS_34849</name>
</gene>
<name>A0A5A7RIS8_STRAF</name>
<keyword evidence="2" id="KW-0407">Ion channel</keyword>
<dbReference type="GO" id="GO:0034220">
    <property type="term" value="P:monoatomic ion transmembrane transport"/>
    <property type="evidence" value="ECO:0007669"/>
    <property type="project" value="UniProtKB-KW"/>
</dbReference>
<comment type="caution">
    <text evidence="2">The sequence shown here is derived from an EMBL/GenBank/DDBJ whole genome shotgun (WGS) entry which is preliminary data.</text>
</comment>
<evidence type="ECO:0000313" key="3">
    <source>
        <dbReference type="Proteomes" id="UP000325081"/>
    </source>
</evidence>
<evidence type="ECO:0000256" key="1">
    <source>
        <dbReference type="SAM" id="MobiDB-lite"/>
    </source>
</evidence>
<reference evidence="3" key="1">
    <citation type="journal article" date="2019" name="Curr. Biol.">
        <title>Genome Sequence of Striga asiatica Provides Insight into the Evolution of Plant Parasitism.</title>
        <authorList>
            <person name="Yoshida S."/>
            <person name="Kim S."/>
            <person name="Wafula E.K."/>
            <person name="Tanskanen J."/>
            <person name="Kim Y.M."/>
            <person name="Honaas L."/>
            <person name="Yang Z."/>
            <person name="Spallek T."/>
            <person name="Conn C.E."/>
            <person name="Ichihashi Y."/>
            <person name="Cheong K."/>
            <person name="Cui S."/>
            <person name="Der J.P."/>
            <person name="Gundlach H."/>
            <person name="Jiao Y."/>
            <person name="Hori C."/>
            <person name="Ishida J.K."/>
            <person name="Kasahara H."/>
            <person name="Kiba T."/>
            <person name="Kim M.S."/>
            <person name="Koo N."/>
            <person name="Laohavisit A."/>
            <person name="Lee Y.H."/>
            <person name="Lumba S."/>
            <person name="McCourt P."/>
            <person name="Mortimer J.C."/>
            <person name="Mutuku J.M."/>
            <person name="Nomura T."/>
            <person name="Sasaki-Sekimoto Y."/>
            <person name="Seto Y."/>
            <person name="Wang Y."/>
            <person name="Wakatake T."/>
            <person name="Sakakibara H."/>
            <person name="Demura T."/>
            <person name="Yamaguchi S."/>
            <person name="Yoneyama K."/>
            <person name="Manabe R.I."/>
            <person name="Nelson D.C."/>
            <person name="Schulman A.H."/>
            <person name="Timko M.P."/>
            <person name="dePamphilis C.W."/>
            <person name="Choi D."/>
            <person name="Shirasu K."/>
        </authorList>
    </citation>
    <scope>NUCLEOTIDE SEQUENCE [LARGE SCALE GENOMIC DNA]</scope>
    <source>
        <strain evidence="3">cv. UVA1</strain>
    </source>
</reference>